<proteinExistence type="predicted"/>
<dbReference type="GO" id="GO:0005198">
    <property type="term" value="F:structural molecule activity"/>
    <property type="evidence" value="ECO:0007669"/>
    <property type="project" value="InterPro"/>
</dbReference>
<dbReference type="RefSeq" id="WP_341471611.1">
    <property type="nucleotide sequence ID" value="NZ_CP128400.1"/>
</dbReference>
<evidence type="ECO:0000313" key="4">
    <source>
        <dbReference type="EMBL" id="WJW69738.1"/>
    </source>
</evidence>
<protein>
    <submittedName>
        <fullName evidence="3">Gas vesicle protein</fullName>
    </submittedName>
</protein>
<name>A0A8T7M6Y0_9CHLR</name>
<evidence type="ECO:0000313" key="5">
    <source>
        <dbReference type="Proteomes" id="UP000521676"/>
    </source>
</evidence>
<dbReference type="GO" id="GO:0012506">
    <property type="term" value="C:vesicle membrane"/>
    <property type="evidence" value="ECO:0007669"/>
    <property type="project" value="InterPro"/>
</dbReference>
<evidence type="ECO:0000256" key="1">
    <source>
        <dbReference type="ARBA" id="ARBA00022987"/>
    </source>
</evidence>
<reference evidence="4" key="2">
    <citation type="journal article" date="2024" name="Nature">
        <title>Anoxygenic phototroph of the Chloroflexota uses a type I reaction centre.</title>
        <authorList>
            <person name="Tsuji J.M."/>
            <person name="Shaw N.A."/>
            <person name="Nagashima S."/>
            <person name="Venkiteswaran J.J."/>
            <person name="Schiff S.L."/>
            <person name="Watanabe T."/>
            <person name="Fukui M."/>
            <person name="Hanada S."/>
            <person name="Tank M."/>
            <person name="Neufeld J.D."/>
        </authorList>
    </citation>
    <scope>NUCLEOTIDE SEQUENCE</scope>
    <source>
        <strain evidence="4">L227-S17</strain>
    </source>
</reference>
<dbReference type="EMBL" id="JACATZ010000003">
    <property type="protein sequence ID" value="NWJ47834.1"/>
    <property type="molecule type" value="Genomic_DNA"/>
</dbReference>
<comment type="subcellular location">
    <subcellularLocation>
        <location evidence="2">Gas vesicle</location>
    </subcellularLocation>
</comment>
<evidence type="ECO:0000313" key="3">
    <source>
        <dbReference type="EMBL" id="NWJ47834.1"/>
    </source>
</evidence>
<keyword evidence="6" id="KW-1185">Reference proteome</keyword>
<evidence type="ECO:0000313" key="6">
    <source>
        <dbReference type="Proteomes" id="UP001431572"/>
    </source>
</evidence>
<evidence type="ECO:0000256" key="2">
    <source>
        <dbReference type="ARBA" id="ARBA00035108"/>
    </source>
</evidence>
<accession>A0A8T7M6Y0</accession>
<reference evidence="3 5" key="1">
    <citation type="submission" date="2020-06" db="EMBL/GenBank/DDBJ databases">
        <title>Anoxygenic phototrophic Chloroflexota member uses a Type I reaction center.</title>
        <authorList>
            <person name="Tsuji J.M."/>
            <person name="Shaw N.A."/>
            <person name="Nagashima S."/>
            <person name="Venkiteswaran J."/>
            <person name="Schiff S.L."/>
            <person name="Hanada S."/>
            <person name="Tank M."/>
            <person name="Neufeld J.D."/>
        </authorList>
    </citation>
    <scope>NUCLEOTIDE SEQUENCE [LARGE SCALE GENOMIC DNA]</scope>
    <source>
        <strain evidence="3">L227-S17</strain>
    </source>
</reference>
<dbReference type="InterPro" id="IPR000638">
    <property type="entry name" value="Gas-vesicle_GvpA-like"/>
</dbReference>
<dbReference type="Proteomes" id="UP000521676">
    <property type="component" value="Unassembled WGS sequence"/>
</dbReference>
<dbReference type="Pfam" id="PF00741">
    <property type="entry name" value="Gas_vesicle"/>
    <property type="match status" value="1"/>
</dbReference>
<dbReference type="EMBL" id="CP128400">
    <property type="protein sequence ID" value="WJW69738.1"/>
    <property type="molecule type" value="Genomic_DNA"/>
</dbReference>
<dbReference type="AlphaFoldDB" id="A0A8T7M6Y0"/>
<gene>
    <name evidence="3" type="ORF">HXX08_18430</name>
    <name evidence="4" type="ORF">OZ401_003368</name>
</gene>
<dbReference type="GO" id="GO:0031411">
    <property type="term" value="C:gas vesicle"/>
    <property type="evidence" value="ECO:0007669"/>
    <property type="project" value="UniProtKB-SubCell"/>
</dbReference>
<keyword evidence="1" id="KW-0304">Gas vesicle</keyword>
<dbReference type="Proteomes" id="UP001431572">
    <property type="component" value="Chromosome 2"/>
</dbReference>
<organism evidence="3 5">
    <name type="scientific">Candidatus Chlorohelix allophototropha</name>
    <dbReference type="NCBI Taxonomy" id="3003348"/>
    <lineage>
        <taxon>Bacteria</taxon>
        <taxon>Bacillati</taxon>
        <taxon>Chloroflexota</taxon>
        <taxon>Chloroflexia</taxon>
        <taxon>Candidatus Chloroheliales</taxon>
        <taxon>Candidatus Chloroheliaceae</taxon>
        <taxon>Candidatus Chlorohelix</taxon>
    </lineage>
</organism>
<sequence>MDPQISSPFDFWLAEEVLGLPLVDENQPPDPKEEVTLLELLDKLLTKGVILSGDLTLSIAGVDLLYIGLRLMVSTAEKAVSVGAVRMKNGRIV</sequence>